<feature type="binding site" evidence="7">
    <location>
        <position position="20"/>
    </location>
    <ligand>
        <name>S-adenosyl-L-methionine</name>
        <dbReference type="ChEBI" id="CHEBI:59789"/>
    </ligand>
</feature>
<evidence type="ECO:0000313" key="8">
    <source>
        <dbReference type="EMBL" id="RIH81919.1"/>
    </source>
</evidence>
<dbReference type="OrthoDB" id="9802090at2"/>
<gene>
    <name evidence="7 8" type="primary">trmB</name>
    <name evidence="8" type="ORF">Mlute_02655</name>
</gene>
<evidence type="ECO:0000256" key="3">
    <source>
        <dbReference type="ARBA" id="ARBA00022603"/>
    </source>
</evidence>
<dbReference type="PANTHER" id="PTHR23417:SF14">
    <property type="entry name" value="PENTACOTRIPEPTIDE-REPEAT REGION OF PRORP DOMAIN-CONTAINING PROTEIN"/>
    <property type="match status" value="1"/>
</dbReference>
<accession>A0A399EFI6</accession>
<feature type="binding site" evidence="7">
    <location>
        <position position="95"/>
    </location>
    <ligand>
        <name>S-adenosyl-L-methionine</name>
        <dbReference type="ChEBI" id="CHEBI:59789"/>
    </ligand>
</feature>
<evidence type="ECO:0000256" key="6">
    <source>
        <dbReference type="ARBA" id="ARBA00022694"/>
    </source>
</evidence>
<evidence type="ECO:0000256" key="2">
    <source>
        <dbReference type="ARBA" id="ARBA00003015"/>
    </source>
</evidence>
<dbReference type="PROSITE" id="PS51625">
    <property type="entry name" value="SAM_MT_TRMB"/>
    <property type="match status" value="1"/>
</dbReference>
<dbReference type="UniPathway" id="UPA00989"/>
<dbReference type="GO" id="GO:0008176">
    <property type="term" value="F:tRNA (guanine(46)-N7)-methyltransferase activity"/>
    <property type="evidence" value="ECO:0007669"/>
    <property type="project" value="UniProtKB-UniRule"/>
</dbReference>
<dbReference type="GO" id="GO:0043527">
    <property type="term" value="C:tRNA methyltransferase complex"/>
    <property type="evidence" value="ECO:0007669"/>
    <property type="project" value="TreeGrafter"/>
</dbReference>
<proteinExistence type="inferred from homology"/>
<keyword evidence="5 7" id="KW-0949">S-adenosyl-L-methionine</keyword>
<dbReference type="AlphaFoldDB" id="A0A399EFI6"/>
<name>A0A399EFI6_9DEIN</name>
<protein>
    <recommendedName>
        <fullName evidence="7">tRNA (guanine-N(7)-)-methyltransferase</fullName>
        <ecNumber evidence="7">2.1.1.33</ecNumber>
    </recommendedName>
    <alternativeName>
        <fullName evidence="7">tRNA (guanine(46)-N(7))-methyltransferase</fullName>
    </alternativeName>
    <alternativeName>
        <fullName evidence="7">tRNA(m7G46)-methyltransferase</fullName>
    </alternativeName>
</protein>
<comment type="caution">
    <text evidence="7">Lacks conserved residue(s) required for the propagation of feature annotation.</text>
</comment>
<comment type="similarity">
    <text evidence="7">Belongs to the class I-like SAM-binding methyltransferase superfamily. TrmB family.</text>
</comment>
<reference evidence="8 9" key="1">
    <citation type="submission" date="2018-08" db="EMBL/GenBank/DDBJ databases">
        <title>Meiothermus luteus KCTC 52599 genome sequencing project.</title>
        <authorList>
            <person name="Da Costa M.S."/>
            <person name="Albuquerque L."/>
            <person name="Raposo P."/>
            <person name="Froufe H.J.C."/>
            <person name="Barroso C.S."/>
            <person name="Egas C."/>
        </authorList>
    </citation>
    <scope>NUCLEOTIDE SEQUENCE [LARGE SCALE GENOMIC DNA]</scope>
    <source>
        <strain evidence="8 9">KCTC 52599</strain>
    </source>
</reference>
<evidence type="ECO:0000256" key="1">
    <source>
        <dbReference type="ARBA" id="ARBA00000142"/>
    </source>
</evidence>
<evidence type="ECO:0000313" key="9">
    <source>
        <dbReference type="Proteomes" id="UP000265800"/>
    </source>
</evidence>
<feature type="binding site" evidence="7">
    <location>
        <position position="131"/>
    </location>
    <ligand>
        <name>substrate</name>
    </ligand>
</feature>
<dbReference type="EC" id="2.1.1.33" evidence="7"/>
<dbReference type="InterPro" id="IPR029063">
    <property type="entry name" value="SAM-dependent_MTases_sf"/>
</dbReference>
<keyword evidence="9" id="KW-1185">Reference proteome</keyword>
<dbReference type="InterPro" id="IPR055361">
    <property type="entry name" value="tRNA_methyltr_TrmB_bact"/>
</dbReference>
<dbReference type="PANTHER" id="PTHR23417">
    <property type="entry name" value="3-DEOXY-D-MANNO-OCTULOSONIC-ACID TRANSFERASE/TRNA GUANINE-N 7 - -METHYLTRANSFERASE"/>
    <property type="match status" value="1"/>
</dbReference>
<dbReference type="EMBL" id="QWKZ01000131">
    <property type="protein sequence ID" value="RIH81919.1"/>
    <property type="molecule type" value="Genomic_DNA"/>
</dbReference>
<dbReference type="RefSeq" id="WP_119361151.1">
    <property type="nucleotide sequence ID" value="NZ_QWKZ01000131.1"/>
</dbReference>
<dbReference type="Proteomes" id="UP000265800">
    <property type="component" value="Unassembled WGS sequence"/>
</dbReference>
<keyword evidence="3 7" id="KW-0489">Methyltransferase</keyword>
<keyword evidence="6 7" id="KW-0819">tRNA processing</keyword>
<comment type="function">
    <text evidence="2 7">Catalyzes the formation of N(7)-methylguanine at position 46 (m7G46) in tRNA.</text>
</comment>
<organism evidence="8 9">
    <name type="scientific">Meiothermus luteus</name>
    <dbReference type="NCBI Taxonomy" id="2026184"/>
    <lineage>
        <taxon>Bacteria</taxon>
        <taxon>Thermotogati</taxon>
        <taxon>Deinococcota</taxon>
        <taxon>Deinococci</taxon>
        <taxon>Thermales</taxon>
        <taxon>Thermaceae</taxon>
        <taxon>Meiothermus</taxon>
    </lineage>
</organism>
<evidence type="ECO:0000256" key="7">
    <source>
        <dbReference type="HAMAP-Rule" id="MF_01057"/>
    </source>
</evidence>
<dbReference type="SUPFAM" id="SSF53335">
    <property type="entry name" value="S-adenosyl-L-methionine-dependent methyltransferases"/>
    <property type="match status" value="1"/>
</dbReference>
<dbReference type="InterPro" id="IPR003358">
    <property type="entry name" value="tRNA_(Gua-N-7)_MeTrfase_Trmb"/>
</dbReference>
<dbReference type="CDD" id="cd02440">
    <property type="entry name" value="AdoMet_MTases"/>
    <property type="match status" value="1"/>
</dbReference>
<dbReference type="Gene3D" id="3.40.50.150">
    <property type="entry name" value="Vaccinia Virus protein VP39"/>
    <property type="match status" value="1"/>
</dbReference>
<keyword evidence="4 7" id="KW-0808">Transferase</keyword>
<evidence type="ECO:0000256" key="4">
    <source>
        <dbReference type="ARBA" id="ARBA00022679"/>
    </source>
</evidence>
<sequence length="303" mass="33953">MLIRLGESEFPLRPAPEVLEVGFGDGRFTAELARRHPEWRILGAEVSAASVARALKRFRREGIANVWVYHGQATFALRNLVAPRSLVRVYVNFPDPWPKAKHEENRLLRRAFFQRLSTRLAEGGELWLTTDHEGYWRYAQAEAAASGLFDVDTPPPPPHLLTTKYALKWKEVGRSFYHAVFRKRAEDPTPWPPLPRCPMPHALMSGTLPRLETFEKTVVRFEGGAAVLLEVAAFPGGYYFLTHVEEGDLVQDVLLEVRTSAHGLYVGLSRFGAPLATPGVKAAVAWLVGFLEGQGLGVLQRSY</sequence>
<evidence type="ECO:0000256" key="5">
    <source>
        <dbReference type="ARBA" id="ARBA00022691"/>
    </source>
</evidence>
<comment type="caution">
    <text evidence="8">The sequence shown here is derived from an EMBL/GenBank/DDBJ whole genome shotgun (WGS) entry which is preliminary data.</text>
</comment>
<dbReference type="HAMAP" id="MF_01057">
    <property type="entry name" value="tRNA_methyltr_TrmB"/>
    <property type="match status" value="1"/>
</dbReference>
<comment type="pathway">
    <text evidence="7">tRNA modification; N(7)-methylguanine-tRNA biosynthesis.</text>
</comment>
<feature type="binding site" evidence="7">
    <location>
        <position position="99"/>
    </location>
    <ligand>
        <name>substrate</name>
    </ligand>
</feature>
<comment type="catalytic activity">
    <reaction evidence="1 7">
        <text>guanosine(46) in tRNA + S-adenosyl-L-methionine = N(7)-methylguanosine(46) in tRNA + S-adenosyl-L-homocysteine</text>
        <dbReference type="Rhea" id="RHEA:42708"/>
        <dbReference type="Rhea" id="RHEA-COMP:10188"/>
        <dbReference type="Rhea" id="RHEA-COMP:10189"/>
        <dbReference type="ChEBI" id="CHEBI:57856"/>
        <dbReference type="ChEBI" id="CHEBI:59789"/>
        <dbReference type="ChEBI" id="CHEBI:74269"/>
        <dbReference type="ChEBI" id="CHEBI:74480"/>
        <dbReference type="EC" id="2.1.1.33"/>
    </reaction>
</comment>
<dbReference type="Pfam" id="PF02390">
    <property type="entry name" value="Methyltransf_4"/>
    <property type="match status" value="1"/>
</dbReference>
<feature type="binding site" evidence="7">
    <location>
        <position position="45"/>
    </location>
    <ligand>
        <name>S-adenosyl-L-methionine</name>
        <dbReference type="ChEBI" id="CHEBI:59789"/>
    </ligand>
</feature>